<comment type="cofactor">
    <cofactor evidence="1">
        <name>Mn(2+)</name>
        <dbReference type="ChEBI" id="CHEBI:29035"/>
    </cofactor>
</comment>
<dbReference type="NCBIfam" id="TIGR00195">
    <property type="entry name" value="exoDNase_III"/>
    <property type="match status" value="1"/>
</dbReference>
<dbReference type="PROSITE" id="PS00728">
    <property type="entry name" value="AP_NUCLEASE_F1_3"/>
    <property type="match status" value="1"/>
</dbReference>
<dbReference type="InterPro" id="IPR020848">
    <property type="entry name" value="AP_endonuclease_F1_CS"/>
</dbReference>
<dbReference type="EMBL" id="BPQR01000043">
    <property type="protein sequence ID" value="GJE07264.1"/>
    <property type="molecule type" value="Genomic_DNA"/>
</dbReference>
<dbReference type="CDD" id="cd09086">
    <property type="entry name" value="ExoIII-like_AP-endo"/>
    <property type="match status" value="1"/>
</dbReference>
<reference evidence="8" key="2">
    <citation type="submission" date="2021-08" db="EMBL/GenBank/DDBJ databases">
        <authorList>
            <person name="Tani A."/>
            <person name="Ola A."/>
            <person name="Ogura Y."/>
            <person name="Katsura K."/>
            <person name="Hayashi T."/>
        </authorList>
    </citation>
    <scope>NUCLEOTIDE SEQUENCE</scope>
    <source>
        <strain evidence="8">LMG 23639</strain>
    </source>
</reference>
<protein>
    <submittedName>
        <fullName evidence="8">Exodeoxyribonuclease III</fullName>
    </submittedName>
</protein>
<dbReference type="Gene3D" id="3.60.10.10">
    <property type="entry name" value="Endonuclease/exonuclease/phosphatase"/>
    <property type="match status" value="1"/>
</dbReference>
<sequence length="282" mass="31182">MTACGPREFLKARASGRRMRITTWNVNSIKQRIGHLAAFLTEAAPDVVCLQELKSQEAGIPREEIEAAGYRIEAVGQKAYNGVALVVRHGLAVDAVRRALPGDETDEQARYVEALVTGEDGERVRVASIYLPNGNPVTSDKFAYKHAFMERLRRHARALMKDEIPVVLAGDYNVIPEPEDAADPAAWVDDALFRPETRAAFRALLAEGYTDALRACDPRAGLYTFWDYQAACWPRNFGIRIDHLLLSPQAADRLVAASVQRHLRGLDKPSDHVPVTVELAAA</sequence>
<feature type="domain" description="Endonuclease/exonuclease/phosphatase" evidence="7">
    <location>
        <begin position="23"/>
        <end position="272"/>
    </location>
</feature>
<organism evidence="8 9">
    <name type="scientific">Methylobacterium jeotgali</name>
    <dbReference type="NCBI Taxonomy" id="381630"/>
    <lineage>
        <taxon>Bacteria</taxon>
        <taxon>Pseudomonadati</taxon>
        <taxon>Pseudomonadota</taxon>
        <taxon>Alphaproteobacteria</taxon>
        <taxon>Hyphomicrobiales</taxon>
        <taxon>Methylobacteriaceae</taxon>
        <taxon>Methylobacterium</taxon>
    </lineage>
</organism>
<evidence type="ECO:0000256" key="5">
    <source>
        <dbReference type="ARBA" id="ARBA00022801"/>
    </source>
</evidence>
<evidence type="ECO:0000256" key="4">
    <source>
        <dbReference type="ARBA" id="ARBA00022723"/>
    </source>
</evidence>
<comment type="similarity">
    <text evidence="3">Belongs to the DNA repair enzymes AP/ExoA family.</text>
</comment>
<gene>
    <name evidence="8" type="primary">xthA_1</name>
    <name evidence="8" type="ORF">AOPFMNJM_2590</name>
</gene>
<reference evidence="8" key="1">
    <citation type="journal article" date="2021" name="Front. Microbiol.">
        <title>Comprehensive Comparative Genomics and Phenotyping of Methylobacterium Species.</title>
        <authorList>
            <person name="Alessa O."/>
            <person name="Ogura Y."/>
            <person name="Fujitani Y."/>
            <person name="Takami H."/>
            <person name="Hayashi T."/>
            <person name="Sahin N."/>
            <person name="Tani A."/>
        </authorList>
    </citation>
    <scope>NUCLEOTIDE SEQUENCE</scope>
    <source>
        <strain evidence="8">LMG 23639</strain>
    </source>
</reference>
<evidence type="ECO:0000313" key="8">
    <source>
        <dbReference type="EMBL" id="GJE07264.1"/>
    </source>
</evidence>
<keyword evidence="9" id="KW-1185">Reference proteome</keyword>
<dbReference type="InterPro" id="IPR004808">
    <property type="entry name" value="AP_endonuc_1"/>
</dbReference>
<dbReference type="InterPro" id="IPR020847">
    <property type="entry name" value="AP_endonuclease_F1_BS"/>
</dbReference>
<keyword evidence="4" id="KW-0479">Metal-binding</keyword>
<name>A0ABQ4SXK1_9HYPH</name>
<evidence type="ECO:0000313" key="9">
    <source>
        <dbReference type="Proteomes" id="UP001055102"/>
    </source>
</evidence>
<dbReference type="SUPFAM" id="SSF56219">
    <property type="entry name" value="DNase I-like"/>
    <property type="match status" value="1"/>
</dbReference>
<keyword evidence="5" id="KW-0378">Hydrolase</keyword>
<evidence type="ECO:0000259" key="7">
    <source>
        <dbReference type="Pfam" id="PF03372"/>
    </source>
</evidence>
<dbReference type="InterPro" id="IPR036691">
    <property type="entry name" value="Endo/exonu/phosph_ase_sf"/>
</dbReference>
<dbReference type="PROSITE" id="PS00726">
    <property type="entry name" value="AP_NUCLEASE_F1_1"/>
    <property type="match status" value="1"/>
</dbReference>
<evidence type="ECO:0000256" key="1">
    <source>
        <dbReference type="ARBA" id="ARBA00001936"/>
    </source>
</evidence>
<evidence type="ECO:0000256" key="6">
    <source>
        <dbReference type="ARBA" id="ARBA00022842"/>
    </source>
</evidence>
<evidence type="ECO:0000256" key="3">
    <source>
        <dbReference type="ARBA" id="ARBA00007092"/>
    </source>
</evidence>
<proteinExistence type="inferred from homology"/>
<accession>A0ABQ4SXK1</accession>
<comment type="caution">
    <text evidence="8">The sequence shown here is derived from an EMBL/GenBank/DDBJ whole genome shotgun (WGS) entry which is preliminary data.</text>
</comment>
<dbReference type="InterPro" id="IPR005135">
    <property type="entry name" value="Endo/exonuclease/phosphatase"/>
</dbReference>
<dbReference type="PANTHER" id="PTHR43250:SF2">
    <property type="entry name" value="EXODEOXYRIBONUCLEASE III"/>
    <property type="match status" value="1"/>
</dbReference>
<dbReference type="Pfam" id="PF03372">
    <property type="entry name" value="Exo_endo_phos"/>
    <property type="match status" value="1"/>
</dbReference>
<evidence type="ECO:0000256" key="2">
    <source>
        <dbReference type="ARBA" id="ARBA00001946"/>
    </source>
</evidence>
<dbReference type="InterPro" id="IPR037493">
    <property type="entry name" value="ExoIII-like"/>
</dbReference>
<keyword evidence="6" id="KW-0460">Magnesium</keyword>
<comment type="cofactor">
    <cofactor evidence="2">
        <name>Mg(2+)</name>
        <dbReference type="ChEBI" id="CHEBI:18420"/>
    </cofactor>
</comment>
<dbReference type="PANTHER" id="PTHR43250">
    <property type="entry name" value="EXODEOXYRIBONUCLEASE III"/>
    <property type="match status" value="1"/>
</dbReference>
<dbReference type="PROSITE" id="PS51435">
    <property type="entry name" value="AP_NUCLEASE_F1_4"/>
    <property type="match status" value="1"/>
</dbReference>
<dbReference type="NCBIfam" id="TIGR00633">
    <property type="entry name" value="xth"/>
    <property type="match status" value="1"/>
</dbReference>
<dbReference type="Proteomes" id="UP001055102">
    <property type="component" value="Unassembled WGS sequence"/>
</dbReference>